<feature type="region of interest" description="Disordered" evidence="1">
    <location>
        <begin position="56"/>
        <end position="96"/>
    </location>
</feature>
<name>A0A0F9GCS3_9ZZZZ</name>
<evidence type="ECO:0000313" key="2">
    <source>
        <dbReference type="EMBL" id="KKL67245.1"/>
    </source>
</evidence>
<evidence type="ECO:0000256" key="1">
    <source>
        <dbReference type="SAM" id="MobiDB-lite"/>
    </source>
</evidence>
<feature type="compositionally biased region" description="Low complexity" evidence="1">
    <location>
        <begin position="78"/>
        <end position="88"/>
    </location>
</feature>
<organism evidence="2">
    <name type="scientific">marine sediment metagenome</name>
    <dbReference type="NCBI Taxonomy" id="412755"/>
    <lineage>
        <taxon>unclassified sequences</taxon>
        <taxon>metagenomes</taxon>
        <taxon>ecological metagenomes</taxon>
    </lineage>
</organism>
<feature type="non-terminal residue" evidence="2">
    <location>
        <position position="140"/>
    </location>
</feature>
<accession>A0A0F9GCS3</accession>
<protein>
    <submittedName>
        <fullName evidence="2">Uncharacterized protein</fullName>
    </submittedName>
</protein>
<comment type="caution">
    <text evidence="2">The sequence shown here is derived from an EMBL/GenBank/DDBJ whole genome shotgun (WGS) entry which is preliminary data.</text>
</comment>
<dbReference type="EMBL" id="LAZR01026929">
    <property type="protein sequence ID" value="KKL67245.1"/>
    <property type="molecule type" value="Genomic_DNA"/>
</dbReference>
<sequence>MPPPIIAVEVNSVKANRQIKSIKKNIADLRTMVDGLSQSVKQVDFSKMGKGATANLKNLSRASQQASGTQRKLSKSLKATGGAANKAGKQLKGTKGRVTELSKSIQIALGPLSGVAARLTAFSSLATGASFVIAGLVVSV</sequence>
<gene>
    <name evidence="2" type="ORF">LCGC14_2136940</name>
</gene>
<feature type="compositionally biased region" description="Polar residues" evidence="1">
    <location>
        <begin position="56"/>
        <end position="71"/>
    </location>
</feature>
<reference evidence="2" key="1">
    <citation type="journal article" date="2015" name="Nature">
        <title>Complex archaea that bridge the gap between prokaryotes and eukaryotes.</title>
        <authorList>
            <person name="Spang A."/>
            <person name="Saw J.H."/>
            <person name="Jorgensen S.L."/>
            <person name="Zaremba-Niedzwiedzka K."/>
            <person name="Martijn J."/>
            <person name="Lind A.E."/>
            <person name="van Eijk R."/>
            <person name="Schleper C."/>
            <person name="Guy L."/>
            <person name="Ettema T.J."/>
        </authorList>
    </citation>
    <scope>NUCLEOTIDE SEQUENCE</scope>
</reference>
<proteinExistence type="predicted"/>
<dbReference type="AlphaFoldDB" id="A0A0F9GCS3"/>